<organism evidence="2 3">
    <name type="scientific">Streptomyces sporangiiformans</name>
    <dbReference type="NCBI Taxonomy" id="2315329"/>
    <lineage>
        <taxon>Bacteria</taxon>
        <taxon>Bacillati</taxon>
        <taxon>Actinomycetota</taxon>
        <taxon>Actinomycetes</taxon>
        <taxon>Kitasatosporales</taxon>
        <taxon>Streptomycetaceae</taxon>
        <taxon>Streptomyces</taxon>
    </lineage>
</organism>
<sequence length="231" mass="23734">MEAAEPAEATGAGAAGAPETSETSETPQTAGAEEGARTAGRGAKGPDELRQQIAQTRQQLGDTVEELAAKADVRGRARARGAELKGKASGAGHAVQDKAARAGHAVQEVPRPVRTTATAALVAGAGAVVAAGMLRRRPHGHRYLTGHRQLTGRHALVGRRHTSALKRAIGRGGTSGFGLGRMGLHRKHGLRAMRLRGAKGLGRIVPRRSGGLADALGARRTSGLRGAVGRH</sequence>
<gene>
    <name evidence="2" type="ORF">FGD71_043160</name>
</gene>
<evidence type="ECO:0000256" key="1">
    <source>
        <dbReference type="SAM" id="MobiDB-lite"/>
    </source>
</evidence>
<evidence type="ECO:0000313" key="2">
    <source>
        <dbReference type="EMBL" id="TPQ16199.1"/>
    </source>
</evidence>
<dbReference type="OrthoDB" id="4277458at2"/>
<keyword evidence="3" id="KW-1185">Reference proteome</keyword>
<dbReference type="Pfam" id="PF12277">
    <property type="entry name" value="DUF3618"/>
    <property type="match status" value="1"/>
</dbReference>
<feature type="compositionally biased region" description="Low complexity" evidence="1">
    <location>
        <begin position="1"/>
        <end position="41"/>
    </location>
</feature>
<protein>
    <submittedName>
        <fullName evidence="2">DUF3618 domain-containing protein</fullName>
    </submittedName>
</protein>
<name>A0A505DEF9_9ACTN</name>
<dbReference type="AlphaFoldDB" id="A0A505DEF9"/>
<dbReference type="InterPro" id="IPR022062">
    <property type="entry name" value="DUF3618"/>
</dbReference>
<proteinExistence type="predicted"/>
<dbReference type="EMBL" id="VCHX02000339">
    <property type="protein sequence ID" value="TPQ16199.1"/>
    <property type="molecule type" value="Genomic_DNA"/>
</dbReference>
<feature type="region of interest" description="Disordered" evidence="1">
    <location>
        <begin position="1"/>
        <end position="47"/>
    </location>
</feature>
<comment type="caution">
    <text evidence="2">The sequence shown here is derived from an EMBL/GenBank/DDBJ whole genome shotgun (WGS) entry which is preliminary data.</text>
</comment>
<dbReference type="Proteomes" id="UP000317378">
    <property type="component" value="Unassembled WGS sequence"/>
</dbReference>
<accession>A0A505DEF9</accession>
<reference evidence="2 3" key="1">
    <citation type="submission" date="2019-06" db="EMBL/GenBank/DDBJ databases">
        <title>Streptomyces sporangiiformans sp. nov., a novel actinomycete isolated from soil in Mount Song.</title>
        <authorList>
            <person name="Han L."/>
        </authorList>
    </citation>
    <scope>NUCLEOTIDE SEQUENCE [LARGE SCALE GENOMIC DNA]</scope>
    <source>
        <strain evidence="2 3">NEAU-SSA 1</strain>
    </source>
</reference>
<evidence type="ECO:0000313" key="3">
    <source>
        <dbReference type="Proteomes" id="UP000317378"/>
    </source>
</evidence>